<evidence type="ECO:0008006" key="4">
    <source>
        <dbReference type="Google" id="ProtNLM"/>
    </source>
</evidence>
<evidence type="ECO:0000256" key="1">
    <source>
        <dbReference type="SAM" id="SignalP"/>
    </source>
</evidence>
<keyword evidence="1" id="KW-0732">Signal</keyword>
<feature type="signal peptide" evidence="1">
    <location>
        <begin position="1"/>
        <end position="25"/>
    </location>
</feature>
<gene>
    <name evidence="2" type="ORF">Voc01_102110</name>
</gene>
<evidence type="ECO:0000313" key="3">
    <source>
        <dbReference type="Proteomes" id="UP000635606"/>
    </source>
</evidence>
<comment type="caution">
    <text evidence="2">The sequence shown here is derived from an EMBL/GenBank/DDBJ whole genome shotgun (WGS) entry which is preliminary data.</text>
</comment>
<reference evidence="2" key="1">
    <citation type="submission" date="2021-01" db="EMBL/GenBank/DDBJ databases">
        <title>Whole genome shotgun sequence of Virgisporangium ochraceum NBRC 16418.</title>
        <authorList>
            <person name="Komaki H."/>
            <person name="Tamura T."/>
        </authorList>
    </citation>
    <scope>NUCLEOTIDE SEQUENCE</scope>
    <source>
        <strain evidence="2">NBRC 16418</strain>
    </source>
</reference>
<feature type="chain" id="PRO_5038766926" description="Lipoprotein" evidence="1">
    <location>
        <begin position="26"/>
        <end position="135"/>
    </location>
</feature>
<dbReference type="RefSeq" id="WP_203935058.1">
    <property type="nucleotide sequence ID" value="NZ_BOPH01000153.1"/>
</dbReference>
<sequence>MDQRTTSPTRRFAVTSLVRSPAVPAASLAAVALLGLSACTTGPVSQRQDSYDVSGSVTRLVLTGTEGAVRVHTGDGPVAVTEKISYTRDEPTTSHRVDGTTLYIDVDGCGKTVRHDRCDVSFDIRVPARPRSRSS</sequence>
<dbReference type="EMBL" id="BOPH01000153">
    <property type="protein sequence ID" value="GIJ75294.1"/>
    <property type="molecule type" value="Genomic_DNA"/>
</dbReference>
<organism evidence="2 3">
    <name type="scientific">Virgisporangium ochraceum</name>
    <dbReference type="NCBI Taxonomy" id="65505"/>
    <lineage>
        <taxon>Bacteria</taxon>
        <taxon>Bacillati</taxon>
        <taxon>Actinomycetota</taxon>
        <taxon>Actinomycetes</taxon>
        <taxon>Micromonosporales</taxon>
        <taxon>Micromonosporaceae</taxon>
        <taxon>Virgisporangium</taxon>
    </lineage>
</organism>
<dbReference type="Proteomes" id="UP000635606">
    <property type="component" value="Unassembled WGS sequence"/>
</dbReference>
<dbReference type="AlphaFoldDB" id="A0A8J4EHS3"/>
<accession>A0A8J4EHS3</accession>
<proteinExistence type="predicted"/>
<protein>
    <recommendedName>
        <fullName evidence="4">Lipoprotein</fullName>
    </recommendedName>
</protein>
<keyword evidence="3" id="KW-1185">Reference proteome</keyword>
<name>A0A8J4EHS3_9ACTN</name>
<evidence type="ECO:0000313" key="2">
    <source>
        <dbReference type="EMBL" id="GIJ75294.1"/>
    </source>
</evidence>